<gene>
    <name evidence="9" type="ORF">FIESC28_01404</name>
</gene>
<dbReference type="PANTHER" id="PTHR10953:SF162">
    <property type="entry name" value="SUMO-ACTIVATING ENZYME SUBUNIT 1"/>
    <property type="match status" value="1"/>
</dbReference>
<dbReference type="GO" id="GO:0016925">
    <property type="term" value="P:protein sumoylation"/>
    <property type="evidence" value="ECO:0007669"/>
    <property type="project" value="TreeGrafter"/>
</dbReference>
<evidence type="ECO:0000256" key="2">
    <source>
        <dbReference type="ARBA" id="ARBA00004718"/>
    </source>
</evidence>
<comment type="pathway">
    <text evidence="2">Protein modification; protein sumoylation.</text>
</comment>
<comment type="subcellular location">
    <subcellularLocation>
        <location evidence="1">Nucleus</location>
    </subcellularLocation>
</comment>
<keyword evidence="4" id="KW-0833">Ubl conjugation pathway</keyword>
<evidence type="ECO:0000256" key="1">
    <source>
        <dbReference type="ARBA" id="ARBA00004123"/>
    </source>
</evidence>
<dbReference type="Pfam" id="PF00899">
    <property type="entry name" value="ThiF"/>
    <property type="match status" value="1"/>
</dbReference>
<evidence type="ECO:0000256" key="4">
    <source>
        <dbReference type="ARBA" id="ARBA00022786"/>
    </source>
</evidence>
<feature type="compositionally biased region" description="Low complexity" evidence="7">
    <location>
        <begin position="550"/>
        <end position="559"/>
    </location>
</feature>
<evidence type="ECO:0000256" key="7">
    <source>
        <dbReference type="SAM" id="MobiDB-lite"/>
    </source>
</evidence>
<feature type="compositionally biased region" description="Polar residues" evidence="7">
    <location>
        <begin position="534"/>
        <end position="545"/>
    </location>
</feature>
<evidence type="ECO:0000256" key="3">
    <source>
        <dbReference type="ARBA" id="ARBA00005673"/>
    </source>
</evidence>
<proteinExistence type="inferred from homology"/>
<dbReference type="Gene3D" id="3.40.50.720">
    <property type="entry name" value="NAD(P)-binding Rossmann-like Domain"/>
    <property type="match status" value="1"/>
</dbReference>
<name>A0A366S903_9HYPO</name>
<dbReference type="SUPFAM" id="SSF69572">
    <property type="entry name" value="Activating enzymes of the ubiquitin-like proteins"/>
    <property type="match status" value="1"/>
</dbReference>
<protein>
    <recommendedName>
        <fullName evidence="6">Ubiquitin-like 1-activating enzyme E1A</fullName>
    </recommendedName>
</protein>
<dbReference type="AlphaFoldDB" id="A0A366S903"/>
<sequence length="574" mass="61487">MDSSNQDQGQAQAQAQAQPVTEAQQPSDTSAQHGMPSMEAGANMNGNGMPQLPDHVLNPMNPEALAMLGDPSLMADPSLMGMQIPMGDPSFMMQPGMNLSNGQNNGFNLPVAPPATVSAEEVALYDRQIRLWGMAAQAKIQSANILLITIKALADEIAKNLVLAGVGSLTLLDSATVTEADRGAQFLLPDGEDVIGQNRAQVTSAALRKLNPRVHIHVDEEGVKTKGPSYFAAYDIVIATDLDPESFNIINTATRLNCKAFYAAGCHGLYGFIFSDLIEHDYVIQRDLGNVATSTGPETRTRSIVDVQTRKEGPKTVESVTKRELYSTWFLASDVAVLPIEYTQSKRRLKSVTPALSCLRALWEFMQLQNGRVPSNREDLKMFTQIATQKHKALGLPSETLRPDFLRSFLQNLVSEVSPVAAILGGQLAQDVINVLGQTQQPIQNMVVFDGGSMEALMYPLHPEGSLGASQLTDHTVPNGGAPMMIGGGMDGLPMGIDPTAMGALPHHNNPIMLSGGMPQNGNFIAMPDGSLADPTQLNTPQALQQPVREPAAQPTAEQPAHETQANASTSEAK</sequence>
<dbReference type="InterPro" id="IPR035985">
    <property type="entry name" value="Ubiquitin-activating_enz"/>
</dbReference>
<dbReference type="PANTHER" id="PTHR10953">
    <property type="entry name" value="UBIQUITIN-ACTIVATING ENZYME E1"/>
    <property type="match status" value="1"/>
</dbReference>
<dbReference type="GO" id="GO:0005737">
    <property type="term" value="C:cytoplasm"/>
    <property type="evidence" value="ECO:0007669"/>
    <property type="project" value="TreeGrafter"/>
</dbReference>
<feature type="compositionally biased region" description="Low complexity" evidence="7">
    <location>
        <begin position="1"/>
        <end position="25"/>
    </location>
</feature>
<feature type="region of interest" description="Disordered" evidence="7">
    <location>
        <begin position="528"/>
        <end position="574"/>
    </location>
</feature>
<comment type="similarity">
    <text evidence="3">Belongs to the ubiquitin-activating E1 family.</text>
</comment>
<dbReference type="InterPro" id="IPR000011">
    <property type="entry name" value="UBQ/SUMO-activ_enz_E1-like"/>
</dbReference>
<keyword evidence="10" id="KW-1185">Reference proteome</keyword>
<evidence type="ECO:0000313" key="9">
    <source>
        <dbReference type="EMBL" id="RBR25811.1"/>
    </source>
</evidence>
<keyword evidence="5" id="KW-0539">Nucleus</keyword>
<organism evidence="9 10">
    <name type="scientific">Fusarium coffeatum</name>
    <dbReference type="NCBI Taxonomy" id="231269"/>
    <lineage>
        <taxon>Eukaryota</taxon>
        <taxon>Fungi</taxon>
        <taxon>Dikarya</taxon>
        <taxon>Ascomycota</taxon>
        <taxon>Pezizomycotina</taxon>
        <taxon>Sordariomycetes</taxon>
        <taxon>Hypocreomycetidae</taxon>
        <taxon>Hypocreales</taxon>
        <taxon>Nectriaceae</taxon>
        <taxon>Fusarium</taxon>
        <taxon>Fusarium incarnatum-equiseti species complex</taxon>
    </lineage>
</organism>
<comment type="caution">
    <text evidence="9">The sequence shown here is derived from an EMBL/GenBank/DDBJ whole genome shotgun (WGS) entry which is preliminary data.</text>
</comment>
<dbReference type="CDD" id="cd01492">
    <property type="entry name" value="Aos1_SUMO"/>
    <property type="match status" value="1"/>
</dbReference>
<evidence type="ECO:0000256" key="6">
    <source>
        <dbReference type="ARBA" id="ARBA00044354"/>
    </source>
</evidence>
<dbReference type="EMBL" id="QKXC01000033">
    <property type="protein sequence ID" value="RBR25811.1"/>
    <property type="molecule type" value="Genomic_DNA"/>
</dbReference>
<feature type="domain" description="THIF-type NAD/FAD binding fold" evidence="8">
    <location>
        <begin position="125"/>
        <end position="455"/>
    </location>
</feature>
<reference evidence="9 10" key="1">
    <citation type="submission" date="2018-06" db="EMBL/GenBank/DDBJ databases">
        <title>Fusarium incarnatum-equiseti species complex species 28.</title>
        <authorList>
            <person name="Gardiner D.M."/>
        </authorList>
    </citation>
    <scope>NUCLEOTIDE SEQUENCE [LARGE SCALE GENOMIC DNA]</scope>
    <source>
        <strain evidence="9 10">FIESC_28</strain>
    </source>
</reference>
<feature type="region of interest" description="Disordered" evidence="7">
    <location>
        <begin position="1"/>
        <end position="53"/>
    </location>
</feature>
<dbReference type="GeneID" id="41990851"/>
<evidence type="ECO:0000313" key="10">
    <source>
        <dbReference type="Proteomes" id="UP000253153"/>
    </source>
</evidence>
<dbReference type="GO" id="GO:0019948">
    <property type="term" value="F:SUMO activating enzyme activity"/>
    <property type="evidence" value="ECO:0007669"/>
    <property type="project" value="TreeGrafter"/>
</dbReference>
<feature type="compositionally biased region" description="Polar residues" evidence="7">
    <location>
        <begin position="562"/>
        <end position="574"/>
    </location>
</feature>
<evidence type="ECO:0000256" key="5">
    <source>
        <dbReference type="ARBA" id="ARBA00023242"/>
    </source>
</evidence>
<dbReference type="GO" id="GO:0031510">
    <property type="term" value="C:SUMO activating enzyme complex"/>
    <property type="evidence" value="ECO:0007669"/>
    <property type="project" value="TreeGrafter"/>
</dbReference>
<dbReference type="RefSeq" id="XP_031020402.1">
    <property type="nucleotide sequence ID" value="XM_031155555.1"/>
</dbReference>
<dbReference type="PRINTS" id="PR01849">
    <property type="entry name" value="UBIQUITINACT"/>
</dbReference>
<dbReference type="InterPro" id="IPR000594">
    <property type="entry name" value="ThiF_NAD_FAD-bd"/>
</dbReference>
<dbReference type="InterPro" id="IPR045886">
    <property type="entry name" value="ThiF/MoeB/HesA"/>
</dbReference>
<dbReference type="Proteomes" id="UP000253153">
    <property type="component" value="Unassembled WGS sequence"/>
</dbReference>
<evidence type="ECO:0000259" key="8">
    <source>
        <dbReference type="Pfam" id="PF00899"/>
    </source>
</evidence>
<dbReference type="OrthoDB" id="1708823at2759"/>
<accession>A0A366S903</accession>